<evidence type="ECO:0000256" key="1">
    <source>
        <dbReference type="SAM" id="MobiDB-lite"/>
    </source>
</evidence>
<dbReference type="InterPro" id="IPR036465">
    <property type="entry name" value="vWFA_dom_sf"/>
</dbReference>
<accession>A0ABP7CCH1</accession>
<dbReference type="Pfam" id="PF13519">
    <property type="entry name" value="VWA_2"/>
    <property type="match status" value="1"/>
</dbReference>
<dbReference type="Proteomes" id="UP001500902">
    <property type="component" value="Unassembled WGS sequence"/>
</dbReference>
<feature type="domain" description="VWFA" evidence="4">
    <location>
        <begin position="41"/>
        <end position="268"/>
    </location>
</feature>
<name>A0ABP7CCH1_9ACTN</name>
<dbReference type="CDD" id="cd00198">
    <property type="entry name" value="vWFA"/>
    <property type="match status" value="1"/>
</dbReference>
<proteinExistence type="predicted"/>
<sequence>MRVTSSLRFLFASAVAAAAVLVPAAAQAAPSHAPSDVKPVRVVVLVDESGSLSGQDVTRERAAAQLIALGELSPQSQVAVVGFGSSNGPGQSAVDIVCPLTGVETAQDRESLSRCVEKLRRRGTEDGNDTDHAAALDQALDIMNEPDDQQRAKIVFLLTDGVLDVRNSPQYGADGQSRNRNAQTQIAGSLQDAQRAKVQIWPLGFGSADKASLDAFAAGGWRQPCGEQETATPRARVVAGSADVERSLLEAFAYARCAGIGESVTDSLEAGATVDLHVKIPIIATDGSIVVVKRDPRIQVTYFDPDGNQAPDDGEANESGFQRVGKSGPVDSLRIRNPVPGEWRVQLRSPPGVSRQDVSATVVWQGALRASISLGNPRPRPGDRVTVRLRLQTRTGTITDPAALAGLRFSARVSGDGFQETPVELGDTGDDPDRAKDDGEFSGQVVIPATATGALSFLGRVTGPGVAGDERPYETRIAGPADRIRAQVHLGTATVEPGGEVSGTVRVTNDAEPAPLDLRLVDVPGTVILSPPQRFQAPSGASEHAFTIRVGPDAAEGRTGGSVQVVDAAGQMVAEEFVDVEVRAPTPLWRRALQALLILLVIVAVAVPILLAMRRARRETADPSDLTLHLLERPGGPFVSRLQAPIGAGSEFTFDVRDGNLVGTFGTGYAVRRGEGGAVLIRDPSGRQLGPLFPGRSIPLSEHYHLGVEDGRVGGTEQPAYGVGEPRQSRTSRPMPGDDLL</sequence>
<feature type="signal peptide" evidence="3">
    <location>
        <begin position="1"/>
        <end position="28"/>
    </location>
</feature>
<protein>
    <recommendedName>
        <fullName evidence="4">VWFA domain-containing protein</fullName>
    </recommendedName>
</protein>
<keyword evidence="3" id="KW-0732">Signal</keyword>
<dbReference type="SUPFAM" id="SSF53300">
    <property type="entry name" value="vWA-like"/>
    <property type="match status" value="1"/>
</dbReference>
<dbReference type="SMART" id="SM00327">
    <property type="entry name" value="VWA"/>
    <property type="match status" value="1"/>
</dbReference>
<evidence type="ECO:0000313" key="5">
    <source>
        <dbReference type="EMBL" id="GAA3683340.1"/>
    </source>
</evidence>
<dbReference type="InterPro" id="IPR002035">
    <property type="entry name" value="VWF_A"/>
</dbReference>
<feature type="region of interest" description="Disordered" evidence="1">
    <location>
        <begin position="417"/>
        <end position="438"/>
    </location>
</feature>
<dbReference type="EMBL" id="BAAAZP010000100">
    <property type="protein sequence ID" value="GAA3683340.1"/>
    <property type="molecule type" value="Genomic_DNA"/>
</dbReference>
<evidence type="ECO:0000313" key="6">
    <source>
        <dbReference type="Proteomes" id="UP001500902"/>
    </source>
</evidence>
<evidence type="ECO:0000256" key="3">
    <source>
        <dbReference type="SAM" id="SignalP"/>
    </source>
</evidence>
<evidence type="ECO:0000259" key="4">
    <source>
        <dbReference type="PROSITE" id="PS50234"/>
    </source>
</evidence>
<keyword evidence="2" id="KW-0472">Membrane</keyword>
<keyword evidence="2" id="KW-0812">Transmembrane</keyword>
<organism evidence="5 6">
    <name type="scientific">Nonomuraea antimicrobica</name>
    <dbReference type="NCBI Taxonomy" id="561173"/>
    <lineage>
        <taxon>Bacteria</taxon>
        <taxon>Bacillati</taxon>
        <taxon>Actinomycetota</taxon>
        <taxon>Actinomycetes</taxon>
        <taxon>Streptosporangiales</taxon>
        <taxon>Streptosporangiaceae</taxon>
        <taxon>Nonomuraea</taxon>
    </lineage>
</organism>
<comment type="caution">
    <text evidence="5">The sequence shown here is derived from an EMBL/GenBank/DDBJ whole genome shotgun (WGS) entry which is preliminary data.</text>
</comment>
<keyword evidence="6" id="KW-1185">Reference proteome</keyword>
<feature type="chain" id="PRO_5045204379" description="VWFA domain-containing protein" evidence="3">
    <location>
        <begin position="29"/>
        <end position="741"/>
    </location>
</feature>
<feature type="transmembrane region" description="Helical" evidence="2">
    <location>
        <begin position="592"/>
        <end position="613"/>
    </location>
</feature>
<evidence type="ECO:0000256" key="2">
    <source>
        <dbReference type="SAM" id="Phobius"/>
    </source>
</evidence>
<dbReference type="Gene3D" id="3.40.50.410">
    <property type="entry name" value="von Willebrand factor, type A domain"/>
    <property type="match status" value="1"/>
</dbReference>
<reference evidence="6" key="1">
    <citation type="journal article" date="2019" name="Int. J. Syst. Evol. Microbiol.">
        <title>The Global Catalogue of Microorganisms (GCM) 10K type strain sequencing project: providing services to taxonomists for standard genome sequencing and annotation.</title>
        <authorList>
            <consortium name="The Broad Institute Genomics Platform"/>
            <consortium name="The Broad Institute Genome Sequencing Center for Infectious Disease"/>
            <person name="Wu L."/>
            <person name="Ma J."/>
        </authorList>
    </citation>
    <scope>NUCLEOTIDE SEQUENCE [LARGE SCALE GENOMIC DNA]</scope>
    <source>
        <strain evidence="6">JCM 16904</strain>
    </source>
</reference>
<keyword evidence="2" id="KW-1133">Transmembrane helix</keyword>
<feature type="region of interest" description="Disordered" evidence="1">
    <location>
        <begin position="709"/>
        <end position="741"/>
    </location>
</feature>
<gene>
    <name evidence="5" type="ORF">GCM10022224_054890</name>
</gene>
<feature type="region of interest" description="Disordered" evidence="1">
    <location>
        <begin position="304"/>
        <end position="332"/>
    </location>
</feature>
<dbReference type="PROSITE" id="PS50234">
    <property type="entry name" value="VWFA"/>
    <property type="match status" value="1"/>
</dbReference>